<dbReference type="Pfam" id="PF03738">
    <property type="entry name" value="GSP_synth"/>
    <property type="match status" value="1"/>
</dbReference>
<sequence>MQRVELRPRADWQQRVEAVGMNYHTLDGDVYWDESACYRFTASQIDVLDDVTAELHALCLKAVQAIIDRHLFKQLLIPDWAVPYIVDSWERREPSVYGRFDLAWDGNGQPKLLEYNADTPTALLEAGVVQWFWLRDCYPDADQFNSIHEKLLVFWQDYRQRQPSLHFAGVDSSDEDSGNLEYLRDTAVQAGLQTQRLAIEQIGWDASRQRFVDLRNNPIRALFKLYPWEWLLQEEFSPYLPQAQPAMLEPPWKLLLSNKGLLPILWELFPGHPNLLEASFADKPLVGDYVRKPLYSREGANIQIRRGASLVETGGSYGGEACIYQRYTPLPEFAGNFPVIGSWIIADQPAGIGIREDKTEITGNNSRFIPHYFVEN</sequence>
<dbReference type="SUPFAM" id="SSF56059">
    <property type="entry name" value="Glutathione synthetase ATP-binding domain-like"/>
    <property type="match status" value="1"/>
</dbReference>
<name>A0ABU4UH71_9GAMM</name>
<evidence type="ECO:0000256" key="4">
    <source>
        <dbReference type="ARBA" id="ARBA00022840"/>
    </source>
</evidence>
<dbReference type="EMBL" id="JAXARY010000015">
    <property type="protein sequence ID" value="MDX8128781.1"/>
    <property type="molecule type" value="Genomic_DNA"/>
</dbReference>
<accession>A0ABU4UH71</accession>
<comment type="caution">
    <text evidence="7">The sequence shown here is derived from an EMBL/GenBank/DDBJ whole genome shotgun (WGS) entry which is preliminary data.</text>
</comment>
<evidence type="ECO:0000313" key="8">
    <source>
        <dbReference type="Proteomes" id="UP001284537"/>
    </source>
</evidence>
<evidence type="ECO:0000256" key="2">
    <source>
        <dbReference type="ARBA" id="ARBA00022723"/>
    </source>
</evidence>
<gene>
    <name evidence="7" type="ORF">QLH52_15905</name>
</gene>
<reference evidence="7 8" key="1">
    <citation type="submission" date="2023-11" db="EMBL/GenBank/DDBJ databases">
        <authorList>
            <person name="Ouyang M.-Y."/>
        </authorList>
    </citation>
    <scope>NUCLEOTIDE SEQUENCE [LARGE SCALE GENOMIC DNA]</scope>
    <source>
        <strain evidence="7 8">OY6</strain>
    </source>
</reference>
<dbReference type="RefSeq" id="WP_319962216.1">
    <property type="nucleotide sequence ID" value="NZ_JAXARY010000015.1"/>
</dbReference>
<dbReference type="SUPFAM" id="SSF52440">
    <property type="entry name" value="PreATP-grasp domain"/>
    <property type="match status" value="1"/>
</dbReference>
<dbReference type="Gene3D" id="3.30.1490.330">
    <property type="match status" value="1"/>
</dbReference>
<feature type="domain" description="Glutathionylspermidine synthase pre-ATP-grasp-like" evidence="6">
    <location>
        <begin position="12"/>
        <end position="373"/>
    </location>
</feature>
<dbReference type="InterPro" id="IPR005494">
    <property type="entry name" value="GSPS_pre-ATP-grasp-like_dom"/>
</dbReference>
<evidence type="ECO:0000256" key="3">
    <source>
        <dbReference type="ARBA" id="ARBA00022741"/>
    </source>
</evidence>
<organism evidence="7 8">
    <name type="scientific">Methylomonas defluvii</name>
    <dbReference type="NCBI Taxonomy" id="3045149"/>
    <lineage>
        <taxon>Bacteria</taxon>
        <taxon>Pseudomonadati</taxon>
        <taxon>Pseudomonadota</taxon>
        <taxon>Gammaproteobacteria</taxon>
        <taxon>Methylococcales</taxon>
        <taxon>Methylococcaceae</taxon>
        <taxon>Methylomonas</taxon>
    </lineage>
</organism>
<keyword evidence="8" id="KW-1185">Reference proteome</keyword>
<evidence type="ECO:0000256" key="5">
    <source>
        <dbReference type="ARBA" id="ARBA00022842"/>
    </source>
</evidence>
<dbReference type="Proteomes" id="UP001284537">
    <property type="component" value="Unassembled WGS sequence"/>
</dbReference>
<evidence type="ECO:0000259" key="6">
    <source>
        <dbReference type="Pfam" id="PF03738"/>
    </source>
</evidence>
<keyword evidence="2" id="KW-0479">Metal-binding</keyword>
<evidence type="ECO:0000256" key="1">
    <source>
        <dbReference type="ARBA" id="ARBA00022598"/>
    </source>
</evidence>
<keyword evidence="1" id="KW-0436">Ligase</keyword>
<keyword evidence="3" id="KW-0547">Nucleotide-binding</keyword>
<protein>
    <submittedName>
        <fullName evidence="7">Glutathionylspermidine synthase family protein</fullName>
    </submittedName>
</protein>
<keyword evidence="5" id="KW-0460">Magnesium</keyword>
<dbReference type="InterPro" id="IPR016185">
    <property type="entry name" value="PreATP-grasp_dom_sf"/>
</dbReference>
<evidence type="ECO:0000313" key="7">
    <source>
        <dbReference type="EMBL" id="MDX8128781.1"/>
    </source>
</evidence>
<proteinExistence type="predicted"/>
<keyword evidence="4" id="KW-0067">ATP-binding</keyword>